<feature type="transmembrane region" description="Helical" evidence="1">
    <location>
        <begin position="34"/>
        <end position="51"/>
    </location>
</feature>
<evidence type="ECO:0000256" key="1">
    <source>
        <dbReference type="SAM" id="Phobius"/>
    </source>
</evidence>
<keyword evidence="1" id="KW-1133">Transmembrane helix</keyword>
<proteinExistence type="predicted"/>
<evidence type="ECO:0000313" key="2">
    <source>
        <dbReference type="EMBL" id="EKC56260.1"/>
    </source>
</evidence>
<dbReference type="InterPro" id="IPR037272">
    <property type="entry name" value="SNS_sf"/>
</dbReference>
<reference evidence="2" key="1">
    <citation type="journal article" date="2013" name="Environ. Microbiol.">
        <title>Microbiota from the distal guts of lean and obese adolescents exhibit partial functional redundancy besides clear differences in community structure.</title>
        <authorList>
            <person name="Ferrer M."/>
            <person name="Ruiz A."/>
            <person name="Lanza F."/>
            <person name="Haange S.B."/>
            <person name="Oberbach A."/>
            <person name="Till H."/>
            <person name="Bargiela R."/>
            <person name="Campoy C."/>
            <person name="Segura M.T."/>
            <person name="Richter M."/>
            <person name="von Bergen M."/>
            <person name="Seifert J."/>
            <person name="Suarez A."/>
        </authorList>
    </citation>
    <scope>NUCLEOTIDE SEQUENCE</scope>
</reference>
<feature type="non-terminal residue" evidence="2">
    <location>
        <position position="52"/>
    </location>
</feature>
<gene>
    <name evidence="2" type="ORF">LEA_14921</name>
</gene>
<name>K1SQW4_9ZZZZ</name>
<organism evidence="2">
    <name type="scientific">human gut metagenome</name>
    <dbReference type="NCBI Taxonomy" id="408170"/>
    <lineage>
        <taxon>unclassified sequences</taxon>
        <taxon>metagenomes</taxon>
        <taxon>organismal metagenomes</taxon>
    </lineage>
</organism>
<dbReference type="AlphaFoldDB" id="K1SQW4"/>
<keyword evidence="1" id="KW-0812">Transmembrane</keyword>
<accession>K1SQW4</accession>
<sequence>MSFAALSTVLAVFECIIANTMDLWGLSRKKACIINGILLFLLSVPCCLGFNI</sequence>
<keyword evidence="1" id="KW-0472">Membrane</keyword>
<dbReference type="SUPFAM" id="SSF161070">
    <property type="entry name" value="SNF-like"/>
    <property type="match status" value="1"/>
</dbReference>
<dbReference type="EMBL" id="AJWY01010176">
    <property type="protein sequence ID" value="EKC56260.1"/>
    <property type="molecule type" value="Genomic_DNA"/>
</dbReference>
<comment type="caution">
    <text evidence="2">The sequence shown here is derived from an EMBL/GenBank/DDBJ whole genome shotgun (WGS) entry which is preliminary data.</text>
</comment>
<protein>
    <submittedName>
        <fullName evidence="2">Sodium/chloride-dependent transporter</fullName>
    </submittedName>
</protein>